<evidence type="ECO:0000313" key="2">
    <source>
        <dbReference type="EMBL" id="CAB4960277.1"/>
    </source>
</evidence>
<dbReference type="SUPFAM" id="SSF50969">
    <property type="entry name" value="YVTN repeat-like/Quinoprotein amine dehydrogenase"/>
    <property type="match status" value="1"/>
</dbReference>
<proteinExistence type="predicted"/>
<sequence length="513" mass="56170">MQLAPRNNFIADSESAMAHNDPAQQDAVGIVGPVGPTGSVSDRLSYSPVGPGCFGAAISSAYSDGRRVIWVNPRGRIAKLDYDTMELLATLELDNGPDYDLAAHEAGLEGLDSLTGMDAVMHAVSLSTTYLTGVTGVYYVLDCDGNYFIGYQDHVVAFGDAIPGDPDSPIVVRRRFERPPEVTGSFVGINMSYDGRLIVSTENGWVLSVDRDFTSYEAIQLRHSEGAEEFTKARFAELGRGGHSWMRKSLCVDDAGGIYLPSNDHMHKVVWTGTRLSTDESDGAWTEPYLNENGFGCGTTPCLMGFGDEDRFVVFGDGANVVNITLMWRDDIPEDWKHIPGTLSRRIAGFGRADMGDPNLEEIQTEQSITVCGYGAMTVNNEPASIPEGFPPGAKRLFVFWLGSDPVYRPLGLHKYEWNPETRMLEHAWANNQVSSPNSVPAVSMPSNTVYTFGTRDGQWTIEGLNWTTGESTFHYLLGGARYNALGGTPQLDTQGRFIWSGPFGLNRLENPR</sequence>
<dbReference type="EMBL" id="CAESAL010000054">
    <property type="protein sequence ID" value="CAB4344453.1"/>
    <property type="molecule type" value="Genomic_DNA"/>
</dbReference>
<accession>A0A6J5ZYH8</accession>
<evidence type="ECO:0000313" key="1">
    <source>
        <dbReference type="EMBL" id="CAB4344453.1"/>
    </source>
</evidence>
<protein>
    <submittedName>
        <fullName evidence="1">Unannotated protein</fullName>
    </submittedName>
</protein>
<dbReference type="AlphaFoldDB" id="A0A6J5ZYH8"/>
<name>A0A6J5ZYH8_9ZZZZ</name>
<reference evidence="1" key="1">
    <citation type="submission" date="2020-05" db="EMBL/GenBank/DDBJ databases">
        <authorList>
            <person name="Chiriac C."/>
            <person name="Salcher M."/>
            <person name="Ghai R."/>
            <person name="Kavagutti S V."/>
        </authorList>
    </citation>
    <scope>NUCLEOTIDE SEQUENCE</scope>
</reference>
<dbReference type="EMBL" id="CAFBNJ010000084">
    <property type="protein sequence ID" value="CAB4960277.1"/>
    <property type="molecule type" value="Genomic_DNA"/>
</dbReference>
<dbReference type="InterPro" id="IPR011044">
    <property type="entry name" value="Quino_amine_DH_bsu"/>
</dbReference>
<organism evidence="1">
    <name type="scientific">freshwater metagenome</name>
    <dbReference type="NCBI Taxonomy" id="449393"/>
    <lineage>
        <taxon>unclassified sequences</taxon>
        <taxon>metagenomes</taxon>
        <taxon>ecological metagenomes</taxon>
    </lineage>
</organism>
<gene>
    <name evidence="1" type="ORF">UFOPK3331_01365</name>
    <name evidence="2" type="ORF">UFOPK3785_01432</name>
</gene>